<evidence type="ECO:0000256" key="3">
    <source>
        <dbReference type="ARBA" id="ARBA00022475"/>
    </source>
</evidence>
<evidence type="ECO:0000313" key="9">
    <source>
        <dbReference type="EMBL" id="ADG82096.1"/>
    </source>
</evidence>
<keyword evidence="5 7" id="KW-1133">Transmembrane helix</keyword>
<keyword evidence="6 7" id="KW-0472">Membrane</keyword>
<dbReference type="PANTHER" id="PTHR43386">
    <property type="entry name" value="OLIGOPEPTIDE TRANSPORT SYSTEM PERMEASE PROTEIN APPC"/>
    <property type="match status" value="1"/>
</dbReference>
<evidence type="ECO:0000256" key="7">
    <source>
        <dbReference type="RuleBase" id="RU363032"/>
    </source>
</evidence>
<dbReference type="RefSeq" id="WP_013120115.1">
    <property type="nucleotide sequence ID" value="NC_014152.1"/>
</dbReference>
<dbReference type="eggNOG" id="COG1173">
    <property type="taxonomic scope" value="Bacteria"/>
</dbReference>
<comment type="similarity">
    <text evidence="7">Belongs to the binding-protein-dependent transport system permease family.</text>
</comment>
<sequence precursor="true">MSKYKTVTVISFMVLMVMAIMVIGAPLFTAKDPTAVELTKTLKPPGQGNWLGTDEMGRDIWTRLLYGGRVSLLVGVASVAVSTVLGVTYGAVSGYVGGWIDRVLMRIIDALLCLPSMLIMLVIQSMTKPSLTNVVLVIGFTTWMQMSRLVRTEVLSLKEREFVLAAKAAGTPVWKIILRHLVPHCSPTIIVMATVGVGHAILSEASLSFLGLGIPPHQPSWGNMLIGGQNQILAGAWWIPVFPGAMIICTVLAITFASDGLQHMLLPMNVKEGVNKWPKMLKKAA</sequence>
<feature type="transmembrane region" description="Helical" evidence="7">
    <location>
        <begin position="103"/>
        <end position="124"/>
    </location>
</feature>
<dbReference type="GO" id="GO:0005886">
    <property type="term" value="C:plasma membrane"/>
    <property type="evidence" value="ECO:0007669"/>
    <property type="project" value="UniProtKB-SubCell"/>
</dbReference>
<keyword evidence="10" id="KW-1185">Reference proteome</keyword>
<gene>
    <name evidence="9" type="ordered locus">TherJR_1232</name>
</gene>
<dbReference type="KEGG" id="tjr:TherJR_1232"/>
<dbReference type="GO" id="GO:0055085">
    <property type="term" value="P:transmembrane transport"/>
    <property type="evidence" value="ECO:0007669"/>
    <property type="project" value="InterPro"/>
</dbReference>
<dbReference type="Proteomes" id="UP000002377">
    <property type="component" value="Chromosome"/>
</dbReference>
<keyword evidence="3" id="KW-1003">Cell membrane</keyword>
<feature type="domain" description="ABC transmembrane type-1" evidence="8">
    <location>
        <begin position="68"/>
        <end position="258"/>
    </location>
</feature>
<evidence type="ECO:0000256" key="6">
    <source>
        <dbReference type="ARBA" id="ARBA00023136"/>
    </source>
</evidence>
<reference evidence="9 10" key="1">
    <citation type="submission" date="2010-05" db="EMBL/GenBank/DDBJ databases">
        <title>Complete sequence of Thermincola sp. JR.</title>
        <authorList>
            <consortium name="US DOE Joint Genome Institute"/>
            <person name="Lucas S."/>
            <person name="Copeland A."/>
            <person name="Lapidus A."/>
            <person name="Cheng J.-F."/>
            <person name="Bruce D."/>
            <person name="Goodwin L."/>
            <person name="Pitluck S."/>
            <person name="Chertkov O."/>
            <person name="Detter J.C."/>
            <person name="Han C."/>
            <person name="Tapia R."/>
            <person name="Land M."/>
            <person name="Hauser L."/>
            <person name="Kyrpides N."/>
            <person name="Mikhailova N."/>
            <person name="Hazen T.C."/>
            <person name="Woyke T."/>
        </authorList>
    </citation>
    <scope>NUCLEOTIDE SEQUENCE [LARGE SCALE GENOMIC DNA]</scope>
    <source>
        <strain evidence="9 10">JR</strain>
    </source>
</reference>
<dbReference type="Gene3D" id="1.10.3720.10">
    <property type="entry name" value="MetI-like"/>
    <property type="match status" value="1"/>
</dbReference>
<feature type="transmembrane region" description="Helical" evidence="7">
    <location>
        <begin position="189"/>
        <end position="214"/>
    </location>
</feature>
<dbReference type="AlphaFoldDB" id="D5XEM5"/>
<dbReference type="EMBL" id="CP002028">
    <property type="protein sequence ID" value="ADG82096.1"/>
    <property type="molecule type" value="Genomic_DNA"/>
</dbReference>
<evidence type="ECO:0000259" key="8">
    <source>
        <dbReference type="PROSITE" id="PS50928"/>
    </source>
</evidence>
<feature type="transmembrane region" description="Helical" evidence="7">
    <location>
        <begin position="7"/>
        <end position="28"/>
    </location>
</feature>
<dbReference type="PANTHER" id="PTHR43386:SF1">
    <property type="entry name" value="D,D-DIPEPTIDE TRANSPORT SYSTEM PERMEASE PROTEIN DDPC-RELATED"/>
    <property type="match status" value="1"/>
</dbReference>
<dbReference type="Pfam" id="PF00528">
    <property type="entry name" value="BPD_transp_1"/>
    <property type="match status" value="1"/>
</dbReference>
<keyword evidence="4 7" id="KW-0812">Transmembrane</keyword>
<evidence type="ECO:0000256" key="4">
    <source>
        <dbReference type="ARBA" id="ARBA00022692"/>
    </source>
</evidence>
<dbReference type="STRING" id="635013.TherJR_1232"/>
<dbReference type="InterPro" id="IPR035906">
    <property type="entry name" value="MetI-like_sf"/>
</dbReference>
<evidence type="ECO:0000256" key="2">
    <source>
        <dbReference type="ARBA" id="ARBA00022448"/>
    </source>
</evidence>
<feature type="transmembrane region" description="Helical" evidence="7">
    <location>
        <begin position="70"/>
        <end position="91"/>
    </location>
</feature>
<dbReference type="InterPro" id="IPR000515">
    <property type="entry name" value="MetI-like"/>
</dbReference>
<comment type="subcellular location">
    <subcellularLocation>
        <location evidence="1 7">Cell membrane</location>
        <topology evidence="1 7">Multi-pass membrane protein</topology>
    </subcellularLocation>
</comment>
<proteinExistence type="inferred from homology"/>
<keyword evidence="2 7" id="KW-0813">Transport</keyword>
<dbReference type="HOGENOM" id="CLU_028518_1_1_9"/>
<dbReference type="InterPro" id="IPR050366">
    <property type="entry name" value="BP-dependent_transpt_permease"/>
</dbReference>
<name>D5XEM5_THEPJ</name>
<feature type="transmembrane region" description="Helical" evidence="7">
    <location>
        <begin position="234"/>
        <end position="258"/>
    </location>
</feature>
<evidence type="ECO:0000313" key="10">
    <source>
        <dbReference type="Proteomes" id="UP000002377"/>
    </source>
</evidence>
<protein>
    <submittedName>
        <fullName evidence="9">Binding-protein-dependent transport systems inner membrane component</fullName>
    </submittedName>
</protein>
<evidence type="ECO:0000256" key="5">
    <source>
        <dbReference type="ARBA" id="ARBA00022989"/>
    </source>
</evidence>
<dbReference type="CDD" id="cd06261">
    <property type="entry name" value="TM_PBP2"/>
    <property type="match status" value="1"/>
</dbReference>
<dbReference type="PROSITE" id="PS50928">
    <property type="entry name" value="ABC_TM1"/>
    <property type="match status" value="1"/>
</dbReference>
<organism evidence="9 10">
    <name type="scientific">Thermincola potens (strain JR)</name>
    <dbReference type="NCBI Taxonomy" id="635013"/>
    <lineage>
        <taxon>Bacteria</taxon>
        <taxon>Bacillati</taxon>
        <taxon>Bacillota</taxon>
        <taxon>Clostridia</taxon>
        <taxon>Eubacteriales</taxon>
        <taxon>Thermincolaceae</taxon>
        <taxon>Thermincola</taxon>
    </lineage>
</organism>
<evidence type="ECO:0000256" key="1">
    <source>
        <dbReference type="ARBA" id="ARBA00004651"/>
    </source>
</evidence>
<accession>D5XEM5</accession>
<dbReference type="SUPFAM" id="SSF161098">
    <property type="entry name" value="MetI-like"/>
    <property type="match status" value="1"/>
</dbReference>